<evidence type="ECO:0008006" key="4">
    <source>
        <dbReference type="Google" id="ProtNLM"/>
    </source>
</evidence>
<dbReference type="Gene3D" id="1.10.630.10">
    <property type="entry name" value="Cytochrome P450"/>
    <property type="match status" value="1"/>
</dbReference>
<dbReference type="InterPro" id="IPR002397">
    <property type="entry name" value="Cyt_P450_B"/>
</dbReference>
<dbReference type="GO" id="GO:0020037">
    <property type="term" value="F:heme binding"/>
    <property type="evidence" value="ECO:0007669"/>
    <property type="project" value="InterPro"/>
</dbReference>
<proteinExistence type="inferred from homology"/>
<sequence>MRCPFHGESITMILRHSDVRDAAADWRTYSSDAPFRVPIPSEEAVRTIRQLPIETDPPRHTEYRKLTEPFFLRAKRPDVIASVKRMIDEAVASSFKADSFDAVSELALPIQSRALTQLLNVPESEADIWIGWGIHVFKVTGGTFKTGNVLEDYLNERFDQAEADPGDDFFSALIQATFEGRRLTRQECLGFGNLTFAGGRDTIIHTATSMIAHLAWRPEALAYLRDDPTRITLASEEFFRVFMPLTQIGRVCPNGADIHGVSVAPNERVGLCWASANHDETVFDQPEEIRLDRRPNPHVSFGYRNHLCQGAPHARLVIRSLLETICRTVDRIEVIEAKPQTEREERFVRQVGYESLRVRWSRLEPSES</sequence>
<evidence type="ECO:0000256" key="1">
    <source>
        <dbReference type="ARBA" id="ARBA00010617"/>
    </source>
</evidence>
<dbReference type="GO" id="GO:0005506">
    <property type="term" value="F:iron ion binding"/>
    <property type="evidence" value="ECO:0007669"/>
    <property type="project" value="InterPro"/>
</dbReference>
<dbReference type="SUPFAM" id="SSF48264">
    <property type="entry name" value="Cytochrome P450"/>
    <property type="match status" value="1"/>
</dbReference>
<comment type="similarity">
    <text evidence="1">Belongs to the cytochrome P450 family.</text>
</comment>
<dbReference type="GO" id="GO:0016705">
    <property type="term" value="F:oxidoreductase activity, acting on paired donors, with incorporation or reduction of molecular oxygen"/>
    <property type="evidence" value="ECO:0007669"/>
    <property type="project" value="InterPro"/>
</dbReference>
<evidence type="ECO:0000313" key="2">
    <source>
        <dbReference type="EMBL" id="TWT93129.1"/>
    </source>
</evidence>
<organism evidence="2 3">
    <name type="scientific">Neorhodopirellula pilleata</name>
    <dbReference type="NCBI Taxonomy" id="2714738"/>
    <lineage>
        <taxon>Bacteria</taxon>
        <taxon>Pseudomonadati</taxon>
        <taxon>Planctomycetota</taxon>
        <taxon>Planctomycetia</taxon>
        <taxon>Pirellulales</taxon>
        <taxon>Pirellulaceae</taxon>
        <taxon>Neorhodopirellula</taxon>
    </lineage>
</organism>
<evidence type="ECO:0000313" key="3">
    <source>
        <dbReference type="Proteomes" id="UP000316213"/>
    </source>
</evidence>
<dbReference type="InterPro" id="IPR036396">
    <property type="entry name" value="Cyt_P450_sf"/>
</dbReference>
<dbReference type="EMBL" id="SJPM01000010">
    <property type="protein sequence ID" value="TWT93129.1"/>
    <property type="molecule type" value="Genomic_DNA"/>
</dbReference>
<name>A0A5C6A0N1_9BACT</name>
<reference evidence="2 3" key="1">
    <citation type="submission" date="2019-02" db="EMBL/GenBank/DDBJ databases">
        <title>Deep-cultivation of Planctomycetes and their phenomic and genomic characterization uncovers novel biology.</title>
        <authorList>
            <person name="Wiegand S."/>
            <person name="Jogler M."/>
            <person name="Boedeker C."/>
            <person name="Pinto D."/>
            <person name="Vollmers J."/>
            <person name="Rivas-Marin E."/>
            <person name="Kohn T."/>
            <person name="Peeters S.H."/>
            <person name="Heuer A."/>
            <person name="Rast P."/>
            <person name="Oberbeckmann S."/>
            <person name="Bunk B."/>
            <person name="Jeske O."/>
            <person name="Meyerdierks A."/>
            <person name="Storesund J.E."/>
            <person name="Kallscheuer N."/>
            <person name="Luecker S."/>
            <person name="Lage O.M."/>
            <person name="Pohl T."/>
            <person name="Merkel B.J."/>
            <person name="Hornburger P."/>
            <person name="Mueller R.-W."/>
            <person name="Bruemmer F."/>
            <person name="Labrenz M."/>
            <person name="Spormann A.M."/>
            <person name="Op Den Camp H."/>
            <person name="Overmann J."/>
            <person name="Amann R."/>
            <person name="Jetten M.S.M."/>
            <person name="Mascher T."/>
            <person name="Medema M.H."/>
            <person name="Devos D.P."/>
            <person name="Kaster A.-K."/>
            <person name="Ovreas L."/>
            <person name="Rohde M."/>
            <person name="Galperin M.Y."/>
            <person name="Jogler C."/>
        </authorList>
    </citation>
    <scope>NUCLEOTIDE SEQUENCE [LARGE SCALE GENOMIC DNA]</scope>
    <source>
        <strain evidence="2 3">Pla100</strain>
    </source>
</reference>
<dbReference type="GO" id="GO:0004497">
    <property type="term" value="F:monooxygenase activity"/>
    <property type="evidence" value="ECO:0007669"/>
    <property type="project" value="InterPro"/>
</dbReference>
<dbReference type="InterPro" id="IPR001128">
    <property type="entry name" value="Cyt_P450"/>
</dbReference>
<dbReference type="PANTHER" id="PTHR46696:SF6">
    <property type="entry name" value="P450, PUTATIVE (EUROFUNG)-RELATED"/>
    <property type="match status" value="1"/>
</dbReference>
<dbReference type="Proteomes" id="UP000316213">
    <property type="component" value="Unassembled WGS sequence"/>
</dbReference>
<dbReference type="AlphaFoldDB" id="A0A5C6A0N1"/>
<dbReference type="PANTHER" id="PTHR46696">
    <property type="entry name" value="P450, PUTATIVE (EUROFUNG)-RELATED"/>
    <property type="match status" value="1"/>
</dbReference>
<dbReference type="Pfam" id="PF00067">
    <property type="entry name" value="p450"/>
    <property type="match status" value="1"/>
</dbReference>
<keyword evidence="3" id="KW-1185">Reference proteome</keyword>
<comment type="caution">
    <text evidence="2">The sequence shown here is derived from an EMBL/GenBank/DDBJ whole genome shotgun (WGS) entry which is preliminary data.</text>
</comment>
<protein>
    <recommendedName>
        <fullName evidence="4">Cytochrome P450</fullName>
    </recommendedName>
</protein>
<accession>A0A5C6A0N1</accession>
<gene>
    <name evidence="2" type="ORF">Pla100_44460</name>
</gene>
<dbReference type="PRINTS" id="PR00359">
    <property type="entry name" value="BP450"/>
</dbReference>